<dbReference type="RefSeq" id="WP_105328567.1">
    <property type="nucleotide sequence ID" value="NZ_PUHY01000005.1"/>
</dbReference>
<reference evidence="1 2" key="1">
    <citation type="submission" date="2018-02" db="EMBL/GenBank/DDBJ databases">
        <title>Comparative genomes isolates from brazilian mangrove.</title>
        <authorList>
            <person name="Araujo J.E."/>
            <person name="Taketani R.G."/>
            <person name="Silva M.C.P."/>
            <person name="Loureco M.V."/>
            <person name="Andreote F.D."/>
        </authorList>
    </citation>
    <scope>NUCLEOTIDE SEQUENCE [LARGE SCALE GENOMIC DNA]</scope>
    <source>
        <strain evidence="1 2">Hex-1 MGV</strain>
    </source>
</reference>
<dbReference type="OrthoDB" id="267093at2"/>
<dbReference type="Gene3D" id="2.130.10.10">
    <property type="entry name" value="YVTN repeat-like/Quinoprotein amine dehydrogenase"/>
    <property type="match status" value="2"/>
</dbReference>
<dbReference type="SUPFAM" id="SSF50969">
    <property type="entry name" value="YVTN repeat-like/Quinoprotein amine dehydrogenase"/>
    <property type="match status" value="1"/>
</dbReference>
<protein>
    <recommendedName>
        <fullName evidence="3">WD40 repeat domain-containing protein</fullName>
    </recommendedName>
</protein>
<comment type="caution">
    <text evidence="1">The sequence shown here is derived from an EMBL/GenBank/DDBJ whole genome shotgun (WGS) entry which is preliminary data.</text>
</comment>
<organism evidence="1 2">
    <name type="scientific">Blastopirellula marina</name>
    <dbReference type="NCBI Taxonomy" id="124"/>
    <lineage>
        <taxon>Bacteria</taxon>
        <taxon>Pseudomonadati</taxon>
        <taxon>Planctomycetota</taxon>
        <taxon>Planctomycetia</taxon>
        <taxon>Pirellulales</taxon>
        <taxon>Pirellulaceae</taxon>
        <taxon>Blastopirellula</taxon>
    </lineage>
</organism>
<gene>
    <name evidence="1" type="ORF">C5Y83_05050</name>
</gene>
<dbReference type="InterPro" id="IPR015943">
    <property type="entry name" value="WD40/YVTN_repeat-like_dom_sf"/>
</dbReference>
<dbReference type="EMBL" id="PUHY01000005">
    <property type="protein sequence ID" value="PQO37316.1"/>
    <property type="molecule type" value="Genomic_DNA"/>
</dbReference>
<dbReference type="InterPro" id="IPR011044">
    <property type="entry name" value="Quino_amine_DH_bsu"/>
</dbReference>
<evidence type="ECO:0000313" key="2">
    <source>
        <dbReference type="Proteomes" id="UP000238322"/>
    </source>
</evidence>
<proteinExistence type="predicted"/>
<name>A0A2S8FYN3_9BACT</name>
<evidence type="ECO:0008006" key="3">
    <source>
        <dbReference type="Google" id="ProtNLM"/>
    </source>
</evidence>
<accession>A0A2S8FYN3</accession>
<evidence type="ECO:0000313" key="1">
    <source>
        <dbReference type="EMBL" id="PQO37316.1"/>
    </source>
</evidence>
<dbReference type="Proteomes" id="UP000238322">
    <property type="component" value="Unassembled WGS sequence"/>
</dbReference>
<sequence length="453" mass="51100">MMDEPDSSDAIRMTFEELSRRWIDESKRYVNAINHYVQLGEEAGWENFQEQQPEDTRQSLAEGILQAIRRANETDATDNLGQRFPRAHGPFIDMLDENGQSLPTVFCLDDDRIIVRIGASYETGKVIIIDDKQISPVASDVITIGRSPNRNFFAVAREDGVTISLGWEGTESVHLRWPTGREGIPDGFETDSIDGPPIITQLIPFDTGDRALLVSPDGVFVMTEDETIRLLPTLEQLEEHFQWLQEEYPDDTPSYDLSMEHACLSPDGRLIAAGHQSSLHYVFDAQTYKLISEVGHLSEYPHYAVFSSDGNMVAFNSCHFYNGITIGVPTHLLPGLQTEPYQPDKRLTTLEEGSRVYAAVARDDEFIIGDASGYLRAFDLKGNARWRHFLGSTIGNMDLSADGKQLIVTTYAGFLSILDLDQASPDPMVIGNSKHHESRRWLFWKQEEKPLIW</sequence>
<dbReference type="AlphaFoldDB" id="A0A2S8FYN3"/>